<feature type="chain" id="PRO_5027581653" evidence="2">
    <location>
        <begin position="17"/>
        <end position="168"/>
    </location>
</feature>
<dbReference type="PANTHER" id="PTHR28666">
    <property type="entry name" value="TRANSMEMBRANE PROTEIN 240"/>
    <property type="match status" value="1"/>
</dbReference>
<dbReference type="Pfam" id="PF15207">
    <property type="entry name" value="TMEM240"/>
    <property type="match status" value="1"/>
</dbReference>
<feature type="transmembrane region" description="Helical" evidence="1">
    <location>
        <begin position="83"/>
        <end position="104"/>
    </location>
</feature>
<protein>
    <submittedName>
        <fullName evidence="4">Transmembrane protein 240</fullName>
    </submittedName>
</protein>
<dbReference type="KEGG" id="char:105897848"/>
<evidence type="ECO:0000256" key="2">
    <source>
        <dbReference type="SAM" id="SignalP"/>
    </source>
</evidence>
<evidence type="ECO:0000256" key="1">
    <source>
        <dbReference type="SAM" id="Phobius"/>
    </source>
</evidence>
<proteinExistence type="predicted"/>
<keyword evidence="1" id="KW-0472">Membrane</keyword>
<reference evidence="4" key="1">
    <citation type="submission" date="2025-08" db="UniProtKB">
        <authorList>
            <consortium name="RefSeq"/>
        </authorList>
    </citation>
    <scope>IDENTIFICATION</scope>
</reference>
<gene>
    <name evidence="4" type="primary">LOC105897848</name>
</gene>
<dbReference type="GeneID" id="105897848"/>
<dbReference type="Proteomes" id="UP000515152">
    <property type="component" value="Chromosome 5"/>
</dbReference>
<sequence>MIFMIIGAAIVMAVACLTDMNALLDRFHNYILPHLRGEDRVCHCDCGRHHVHYVIPYDGDQSLVDSTENYFVSSGITKQEMDLMLGLLLGFILSWVLLWLDGVLQCALRAWRTSPHHDIVPWEWLSRVCNLRDLRRRLQLRLLEDSGGNMVHIKQKLYHNGHPSPRHL</sequence>
<keyword evidence="2" id="KW-0732">Signal</keyword>
<dbReference type="RefSeq" id="XP_031423971.1">
    <property type="nucleotide sequence ID" value="XM_031568111.2"/>
</dbReference>
<accession>A0A6P8FK09</accession>
<dbReference type="InterPro" id="IPR027947">
    <property type="entry name" value="TMEM240"/>
</dbReference>
<dbReference type="OrthoDB" id="9922101at2759"/>
<keyword evidence="1 4" id="KW-0812">Transmembrane</keyword>
<feature type="signal peptide" evidence="2">
    <location>
        <begin position="1"/>
        <end position="16"/>
    </location>
</feature>
<evidence type="ECO:0000313" key="4">
    <source>
        <dbReference type="RefSeq" id="XP_031423971.1"/>
    </source>
</evidence>
<evidence type="ECO:0000313" key="3">
    <source>
        <dbReference type="Proteomes" id="UP000515152"/>
    </source>
</evidence>
<keyword evidence="1" id="KW-1133">Transmembrane helix</keyword>
<organism evidence="3 4">
    <name type="scientific">Clupea harengus</name>
    <name type="common">Atlantic herring</name>
    <dbReference type="NCBI Taxonomy" id="7950"/>
    <lineage>
        <taxon>Eukaryota</taxon>
        <taxon>Metazoa</taxon>
        <taxon>Chordata</taxon>
        <taxon>Craniata</taxon>
        <taxon>Vertebrata</taxon>
        <taxon>Euteleostomi</taxon>
        <taxon>Actinopterygii</taxon>
        <taxon>Neopterygii</taxon>
        <taxon>Teleostei</taxon>
        <taxon>Clupei</taxon>
        <taxon>Clupeiformes</taxon>
        <taxon>Clupeoidei</taxon>
        <taxon>Clupeidae</taxon>
        <taxon>Clupea</taxon>
    </lineage>
</organism>
<dbReference type="PANTHER" id="PTHR28666:SF1">
    <property type="entry name" value="TRANSMEMBRANE PROTEIN 240"/>
    <property type="match status" value="1"/>
</dbReference>
<keyword evidence="3" id="KW-1185">Reference proteome</keyword>
<name>A0A6P8FK09_CLUHA</name>
<dbReference type="AlphaFoldDB" id="A0A6P8FK09"/>